<protein>
    <submittedName>
        <fullName evidence="1">Uncharacterized protein</fullName>
    </submittedName>
</protein>
<accession>A0A0A9A7P8</accession>
<proteinExistence type="predicted"/>
<name>A0A0A9A7P8_ARUDO</name>
<sequence length="29" mass="3521">MMPLNWLSPGFKLRQLQMSEFSFSLFRQT</sequence>
<reference evidence="1" key="2">
    <citation type="journal article" date="2015" name="Data Brief">
        <title>Shoot transcriptome of the giant reed, Arundo donax.</title>
        <authorList>
            <person name="Barrero R.A."/>
            <person name="Guerrero F.D."/>
            <person name="Moolhuijzen P."/>
            <person name="Goolsby J.A."/>
            <person name="Tidwell J."/>
            <person name="Bellgard S.E."/>
            <person name="Bellgard M.I."/>
        </authorList>
    </citation>
    <scope>NUCLEOTIDE SEQUENCE</scope>
    <source>
        <tissue evidence="1">Shoot tissue taken approximately 20 cm above the soil surface</tissue>
    </source>
</reference>
<reference evidence="1" key="1">
    <citation type="submission" date="2014-09" db="EMBL/GenBank/DDBJ databases">
        <authorList>
            <person name="Magalhaes I.L.F."/>
            <person name="Oliveira U."/>
            <person name="Santos F.R."/>
            <person name="Vidigal T.H.D.A."/>
            <person name="Brescovit A.D."/>
            <person name="Santos A.J."/>
        </authorList>
    </citation>
    <scope>NUCLEOTIDE SEQUENCE</scope>
    <source>
        <tissue evidence="1">Shoot tissue taken approximately 20 cm above the soil surface</tissue>
    </source>
</reference>
<dbReference type="AlphaFoldDB" id="A0A0A9A7P8"/>
<dbReference type="EMBL" id="GBRH01250201">
    <property type="protein sequence ID" value="JAD47694.1"/>
    <property type="molecule type" value="Transcribed_RNA"/>
</dbReference>
<organism evidence="1">
    <name type="scientific">Arundo donax</name>
    <name type="common">Giant reed</name>
    <name type="synonym">Donax arundinaceus</name>
    <dbReference type="NCBI Taxonomy" id="35708"/>
    <lineage>
        <taxon>Eukaryota</taxon>
        <taxon>Viridiplantae</taxon>
        <taxon>Streptophyta</taxon>
        <taxon>Embryophyta</taxon>
        <taxon>Tracheophyta</taxon>
        <taxon>Spermatophyta</taxon>
        <taxon>Magnoliopsida</taxon>
        <taxon>Liliopsida</taxon>
        <taxon>Poales</taxon>
        <taxon>Poaceae</taxon>
        <taxon>PACMAD clade</taxon>
        <taxon>Arundinoideae</taxon>
        <taxon>Arundineae</taxon>
        <taxon>Arundo</taxon>
    </lineage>
</organism>
<evidence type="ECO:0000313" key="1">
    <source>
        <dbReference type="EMBL" id="JAD47694.1"/>
    </source>
</evidence>